<evidence type="ECO:0000256" key="1">
    <source>
        <dbReference type="SAM" id="MobiDB-lite"/>
    </source>
</evidence>
<accession>A0AAV7LP60</accession>
<organism evidence="2 3">
    <name type="scientific">Pleurodeles waltl</name>
    <name type="common">Iberian ribbed newt</name>
    <dbReference type="NCBI Taxonomy" id="8319"/>
    <lineage>
        <taxon>Eukaryota</taxon>
        <taxon>Metazoa</taxon>
        <taxon>Chordata</taxon>
        <taxon>Craniata</taxon>
        <taxon>Vertebrata</taxon>
        <taxon>Euteleostomi</taxon>
        <taxon>Amphibia</taxon>
        <taxon>Batrachia</taxon>
        <taxon>Caudata</taxon>
        <taxon>Salamandroidea</taxon>
        <taxon>Salamandridae</taxon>
        <taxon>Pleurodelinae</taxon>
        <taxon>Pleurodeles</taxon>
    </lineage>
</organism>
<reference evidence="2" key="1">
    <citation type="journal article" date="2022" name="bioRxiv">
        <title>Sequencing and chromosome-scale assembly of the giantPleurodeles waltlgenome.</title>
        <authorList>
            <person name="Brown T."/>
            <person name="Elewa A."/>
            <person name="Iarovenko S."/>
            <person name="Subramanian E."/>
            <person name="Araus A.J."/>
            <person name="Petzold A."/>
            <person name="Susuki M."/>
            <person name="Suzuki K.-i.T."/>
            <person name="Hayashi T."/>
            <person name="Toyoda A."/>
            <person name="Oliveira C."/>
            <person name="Osipova E."/>
            <person name="Leigh N.D."/>
            <person name="Simon A."/>
            <person name="Yun M.H."/>
        </authorList>
    </citation>
    <scope>NUCLEOTIDE SEQUENCE</scope>
    <source>
        <strain evidence="2">20211129_DDA</strain>
        <tissue evidence="2">Liver</tissue>
    </source>
</reference>
<dbReference type="EMBL" id="JANPWB010000015">
    <property type="protein sequence ID" value="KAJ1092324.1"/>
    <property type="molecule type" value="Genomic_DNA"/>
</dbReference>
<evidence type="ECO:0000313" key="3">
    <source>
        <dbReference type="Proteomes" id="UP001066276"/>
    </source>
</evidence>
<name>A0AAV7LP60_PLEWA</name>
<dbReference type="AlphaFoldDB" id="A0AAV7LP60"/>
<protein>
    <submittedName>
        <fullName evidence="2">Uncharacterized protein</fullName>
    </submittedName>
</protein>
<proteinExistence type="predicted"/>
<gene>
    <name evidence="2" type="ORF">NDU88_005435</name>
</gene>
<dbReference type="Proteomes" id="UP001066276">
    <property type="component" value="Chromosome 11"/>
</dbReference>
<comment type="caution">
    <text evidence="2">The sequence shown here is derived from an EMBL/GenBank/DDBJ whole genome shotgun (WGS) entry which is preliminary data.</text>
</comment>
<evidence type="ECO:0000313" key="2">
    <source>
        <dbReference type="EMBL" id="KAJ1092324.1"/>
    </source>
</evidence>
<sequence>MGLDWVSGGARPVRGQASEAKHSPRAHQRGAGDGRTPAPGPSEASGRKYYWELDIGSVSDPGRIRLPQSGGELFKSPPKKASPSLPFVAAGCVREPTFEVPASLDSSVFLVLRRRPSDVGASKVPAY</sequence>
<feature type="region of interest" description="Disordered" evidence="1">
    <location>
        <begin position="1"/>
        <end position="46"/>
    </location>
</feature>
<keyword evidence="3" id="KW-1185">Reference proteome</keyword>